<dbReference type="InterPro" id="IPR051470">
    <property type="entry name" value="Thiol:disulfide_interchange"/>
</dbReference>
<reference evidence="5 6" key="1">
    <citation type="submission" date="2016-06" db="EMBL/GenBank/DDBJ databases">
        <title>Complete genome sequence of a deep-branching marine Gamma Proteobacterium Woeseia oceani type strain XK5.</title>
        <authorList>
            <person name="Mu D."/>
            <person name="Du Z."/>
        </authorList>
    </citation>
    <scope>NUCLEOTIDE SEQUENCE [LARGE SCALE GENOMIC DNA]</scope>
    <source>
        <strain evidence="5 6">XK5</strain>
    </source>
</reference>
<dbReference type="InterPro" id="IPR036249">
    <property type="entry name" value="Thioredoxin-like_sf"/>
</dbReference>
<dbReference type="SUPFAM" id="SSF52833">
    <property type="entry name" value="Thioredoxin-like"/>
    <property type="match status" value="1"/>
</dbReference>
<name>A0A193LCA0_9GAMM</name>
<dbReference type="KEGG" id="woc:BA177_01225"/>
<evidence type="ECO:0000313" key="5">
    <source>
        <dbReference type="EMBL" id="ANO50024.1"/>
    </source>
</evidence>
<dbReference type="OrthoDB" id="12976at2"/>
<feature type="signal peptide" evidence="3">
    <location>
        <begin position="1"/>
        <end position="25"/>
    </location>
</feature>
<dbReference type="RefSeq" id="WP_068612025.1">
    <property type="nucleotide sequence ID" value="NZ_CP016268.1"/>
</dbReference>
<protein>
    <recommendedName>
        <fullName evidence="3">Thiol:disulfide interchange protein</fullName>
    </recommendedName>
</protein>
<accession>A0A193LCA0</accession>
<proteinExistence type="inferred from homology"/>
<dbReference type="InterPro" id="IPR009094">
    <property type="entry name" value="DiS-bond_isomerase_DsbC/G_N_sf"/>
</dbReference>
<evidence type="ECO:0000313" key="6">
    <source>
        <dbReference type="Proteomes" id="UP000092695"/>
    </source>
</evidence>
<comment type="subcellular location">
    <subcellularLocation>
        <location evidence="3">Periplasm</location>
    </subcellularLocation>
</comment>
<dbReference type="PANTHER" id="PTHR35272:SF3">
    <property type="entry name" value="THIOL:DISULFIDE INTERCHANGE PROTEIN DSBC"/>
    <property type="match status" value="1"/>
</dbReference>
<feature type="chain" id="PRO_5010001561" description="Thiol:disulfide interchange protein" evidence="3">
    <location>
        <begin position="26"/>
        <end position="253"/>
    </location>
</feature>
<sequence>MNTHSRAALLSLQALLLISPQGALRADDAAQTIASAMPGTPIKSTLPTVIDGLYEVVAGDNVLYVDSTGRYLVIGSIYDLKEDKDLSAARRAQVSQTGETSGAPRPSSVIDAVPLEAAITVGTGDRSLTVITDPGCAWCRRLWLESLNSLSGVRVHHLLLSRTPESLGILCAKDPGAALGRAFEVSATTAKTPVPSARCRSDAEEKIARVARFAERIGAVGTPVLIRDDGVIHAGFLGRDALMDWLGGDTDAS</sequence>
<comment type="similarity">
    <text evidence="3">Belongs to the thioredoxin family. DsbC subfamily.</text>
</comment>
<evidence type="ECO:0000259" key="4">
    <source>
        <dbReference type="Pfam" id="PF10411"/>
    </source>
</evidence>
<keyword evidence="3" id="KW-0574">Periplasm</keyword>
<keyword evidence="1" id="KW-1015">Disulfide bond</keyword>
<dbReference type="InterPro" id="IPR033954">
    <property type="entry name" value="DiS-bond_Isoase_DsbC/G"/>
</dbReference>
<evidence type="ECO:0000256" key="1">
    <source>
        <dbReference type="ARBA" id="ARBA00023157"/>
    </source>
</evidence>
<dbReference type="Gene3D" id="3.10.450.70">
    <property type="entry name" value="Disulphide bond isomerase, DsbC/G, N-terminal"/>
    <property type="match status" value="1"/>
</dbReference>
<keyword evidence="3" id="KW-0732">Signal</keyword>
<dbReference type="SUPFAM" id="SSF54423">
    <property type="entry name" value="DsbC/DsbG N-terminal domain-like"/>
    <property type="match status" value="1"/>
</dbReference>
<feature type="domain" description="Disulphide bond isomerase DsbC/G N-terminal" evidence="4">
    <location>
        <begin position="25"/>
        <end position="87"/>
    </location>
</feature>
<dbReference type="PANTHER" id="PTHR35272">
    <property type="entry name" value="THIOL:DISULFIDE INTERCHANGE PROTEIN DSBC-RELATED"/>
    <property type="match status" value="1"/>
</dbReference>
<dbReference type="Pfam" id="PF10411">
    <property type="entry name" value="DsbC_N"/>
    <property type="match status" value="1"/>
</dbReference>
<dbReference type="STRING" id="1548547.BA177_01225"/>
<dbReference type="EMBL" id="CP016268">
    <property type="protein sequence ID" value="ANO50024.1"/>
    <property type="molecule type" value="Genomic_DNA"/>
</dbReference>
<keyword evidence="2 3" id="KW-0676">Redox-active center</keyword>
<comment type="function">
    <text evidence="3">Required for disulfide bond formation in some periplasmic proteins. Acts by transferring its disulfide bond to other proteins and is reduced in the process.</text>
</comment>
<dbReference type="InterPro" id="IPR018950">
    <property type="entry name" value="DiS-bond_isomerase_DsbC/G_N"/>
</dbReference>
<evidence type="ECO:0000256" key="3">
    <source>
        <dbReference type="RuleBase" id="RU364038"/>
    </source>
</evidence>
<organism evidence="5 6">
    <name type="scientific">Woeseia oceani</name>
    <dbReference type="NCBI Taxonomy" id="1548547"/>
    <lineage>
        <taxon>Bacteria</taxon>
        <taxon>Pseudomonadati</taxon>
        <taxon>Pseudomonadota</taxon>
        <taxon>Gammaproteobacteria</taxon>
        <taxon>Woeseiales</taxon>
        <taxon>Woeseiaceae</taxon>
        <taxon>Woeseia</taxon>
    </lineage>
</organism>
<dbReference type="Gene3D" id="3.40.30.10">
    <property type="entry name" value="Glutaredoxin"/>
    <property type="match status" value="1"/>
</dbReference>
<dbReference type="Proteomes" id="UP000092695">
    <property type="component" value="Chromosome"/>
</dbReference>
<dbReference type="CDD" id="cd03020">
    <property type="entry name" value="DsbA_DsbC_DsbG"/>
    <property type="match status" value="1"/>
</dbReference>
<evidence type="ECO:0000256" key="2">
    <source>
        <dbReference type="ARBA" id="ARBA00023284"/>
    </source>
</evidence>
<gene>
    <name evidence="5" type="ORF">BA177_01225</name>
</gene>
<dbReference type="GO" id="GO:0042597">
    <property type="term" value="C:periplasmic space"/>
    <property type="evidence" value="ECO:0007669"/>
    <property type="project" value="UniProtKB-SubCell"/>
</dbReference>
<dbReference type="AlphaFoldDB" id="A0A193LCA0"/>
<keyword evidence="6" id="KW-1185">Reference proteome</keyword>